<dbReference type="CTD" id="20247157"/>
<dbReference type="RefSeq" id="XP_009044751.1">
    <property type="nucleotide sequence ID" value="XM_009046503.1"/>
</dbReference>
<evidence type="ECO:0000256" key="3">
    <source>
        <dbReference type="ARBA" id="ARBA00022837"/>
    </source>
</evidence>
<dbReference type="HOGENOM" id="CLU_036726_1_0_1"/>
<evidence type="ECO:0000256" key="1">
    <source>
        <dbReference type="ARBA" id="ARBA00022723"/>
    </source>
</evidence>
<evidence type="ECO:0000256" key="2">
    <source>
        <dbReference type="ARBA" id="ARBA00022737"/>
    </source>
</evidence>
<feature type="domain" description="EF-hand" evidence="4">
    <location>
        <begin position="98"/>
        <end position="133"/>
    </location>
</feature>
<dbReference type="PROSITE" id="PS00018">
    <property type="entry name" value="EF_HAND_1"/>
    <property type="match status" value="2"/>
</dbReference>
<evidence type="ECO:0000313" key="5">
    <source>
        <dbReference type="EMBL" id="ESP04582.1"/>
    </source>
</evidence>
<keyword evidence="1" id="KW-0479">Metal-binding</keyword>
<evidence type="ECO:0000313" key="6">
    <source>
        <dbReference type="Proteomes" id="UP000030746"/>
    </source>
</evidence>
<dbReference type="PANTHER" id="PTHR34524">
    <property type="entry name" value="CALCYPHOSIN"/>
    <property type="match status" value="1"/>
</dbReference>
<accession>V4BFF5</accession>
<dbReference type="OrthoDB" id="444540at2759"/>
<name>V4BFF5_LOTGI</name>
<dbReference type="KEGG" id="lgi:LOTGIDRAFT_223826"/>
<gene>
    <name evidence="5" type="ORF">LOTGIDRAFT_223826</name>
</gene>
<dbReference type="EMBL" id="KB199699">
    <property type="protein sequence ID" value="ESP04582.1"/>
    <property type="molecule type" value="Genomic_DNA"/>
</dbReference>
<feature type="domain" description="EF-hand" evidence="4">
    <location>
        <begin position="62"/>
        <end position="97"/>
    </location>
</feature>
<dbReference type="InterPro" id="IPR002048">
    <property type="entry name" value="EF_hand_dom"/>
</dbReference>
<evidence type="ECO:0000259" key="4">
    <source>
        <dbReference type="PROSITE" id="PS50222"/>
    </source>
</evidence>
<dbReference type="InterPro" id="IPR018247">
    <property type="entry name" value="EF_Hand_1_Ca_BS"/>
</dbReference>
<keyword evidence="6" id="KW-1185">Reference proteome</keyword>
<dbReference type="InterPro" id="IPR051581">
    <property type="entry name" value="Ca-bind"/>
</dbReference>
<keyword evidence="3" id="KW-0106">Calcium</keyword>
<protein>
    <recommendedName>
        <fullName evidence="4">EF-hand domain-containing protein</fullName>
    </recommendedName>
</protein>
<dbReference type="SMART" id="SM00054">
    <property type="entry name" value="EFh"/>
    <property type="match status" value="4"/>
</dbReference>
<dbReference type="Proteomes" id="UP000030746">
    <property type="component" value="Unassembled WGS sequence"/>
</dbReference>
<dbReference type="Pfam" id="PF13499">
    <property type="entry name" value="EF-hand_7"/>
    <property type="match status" value="2"/>
</dbReference>
<proteinExistence type="predicted"/>
<dbReference type="GeneID" id="20247157"/>
<sequence length="203" mass="23432">MGDRLLKRKFALIEGIRQQLLQRGCGGLKHLTTMFRRMDYDFSKCICYKELYMGIQSMGVKISESDLKLVFELMDNDNSGAIDFCEFIRYLSPPMSDTRIRVINEAFEKLDVNKNGQIEVDDLQVVYAGNVKRHPKFVSGEWTEEETLRNFLDSLDTPGCPDGKVTRQEFMNYYAGVSSTVDDDCYFDLMMRSCYGLRPRGNT</sequence>
<dbReference type="Gene3D" id="1.10.238.10">
    <property type="entry name" value="EF-hand"/>
    <property type="match status" value="2"/>
</dbReference>
<dbReference type="GO" id="GO:0005509">
    <property type="term" value="F:calcium ion binding"/>
    <property type="evidence" value="ECO:0007669"/>
    <property type="project" value="InterPro"/>
</dbReference>
<dbReference type="PANTHER" id="PTHR34524:SF6">
    <property type="entry name" value="CALCYPHOSINE LIKE"/>
    <property type="match status" value="1"/>
</dbReference>
<keyword evidence="2" id="KW-0677">Repeat</keyword>
<organism evidence="5 6">
    <name type="scientific">Lottia gigantea</name>
    <name type="common">Giant owl limpet</name>
    <dbReference type="NCBI Taxonomy" id="225164"/>
    <lineage>
        <taxon>Eukaryota</taxon>
        <taxon>Metazoa</taxon>
        <taxon>Spiralia</taxon>
        <taxon>Lophotrochozoa</taxon>
        <taxon>Mollusca</taxon>
        <taxon>Gastropoda</taxon>
        <taxon>Patellogastropoda</taxon>
        <taxon>Lottioidea</taxon>
        <taxon>Lottiidae</taxon>
        <taxon>Lottia</taxon>
    </lineage>
</organism>
<dbReference type="CDD" id="cd00051">
    <property type="entry name" value="EFh"/>
    <property type="match status" value="2"/>
</dbReference>
<dbReference type="AlphaFoldDB" id="V4BFF5"/>
<dbReference type="PROSITE" id="PS50222">
    <property type="entry name" value="EF_HAND_2"/>
    <property type="match status" value="2"/>
</dbReference>
<dbReference type="SUPFAM" id="SSF47473">
    <property type="entry name" value="EF-hand"/>
    <property type="match status" value="1"/>
</dbReference>
<dbReference type="InterPro" id="IPR011992">
    <property type="entry name" value="EF-hand-dom_pair"/>
</dbReference>
<dbReference type="OMA" id="CEFMNEL"/>
<reference evidence="5 6" key="1">
    <citation type="journal article" date="2013" name="Nature">
        <title>Insights into bilaterian evolution from three spiralian genomes.</title>
        <authorList>
            <person name="Simakov O."/>
            <person name="Marletaz F."/>
            <person name="Cho S.J."/>
            <person name="Edsinger-Gonzales E."/>
            <person name="Havlak P."/>
            <person name="Hellsten U."/>
            <person name="Kuo D.H."/>
            <person name="Larsson T."/>
            <person name="Lv J."/>
            <person name="Arendt D."/>
            <person name="Savage R."/>
            <person name="Osoegawa K."/>
            <person name="de Jong P."/>
            <person name="Grimwood J."/>
            <person name="Chapman J.A."/>
            <person name="Shapiro H."/>
            <person name="Aerts A."/>
            <person name="Otillar R.P."/>
            <person name="Terry A.Y."/>
            <person name="Boore J.L."/>
            <person name="Grigoriev I.V."/>
            <person name="Lindberg D.R."/>
            <person name="Seaver E.C."/>
            <person name="Weisblat D.A."/>
            <person name="Putnam N.H."/>
            <person name="Rokhsar D.S."/>
        </authorList>
    </citation>
    <scope>NUCLEOTIDE SEQUENCE [LARGE SCALE GENOMIC DNA]</scope>
</reference>